<evidence type="ECO:0000313" key="3">
    <source>
        <dbReference type="Proteomes" id="UP000265515"/>
    </source>
</evidence>
<sequence>MKGGAPASRLGDGELGNEMREKGFVPATGMEAKVRWPILHLAIRINGPDGARRYGEDQTTALTAARSGYCRVVFKTNYDRLVAKYMRLGIALATDLRRRREGLTKQIVRELMIPLAQLVDDLPVNIISRSDNSPAPHVLERTLKSYLQWTACSEELGSSSHRPSSREHLDPLEVIDLCFREEADEEEEEEEEEDEQKSEEGSYSEHSEGEPSEEEEEKKEEEEEEEEEGGDNELEWESQGEEPDRTEEDPEAAARRKEEIEAGKRPTEDAGTTDPSILNDPYRDPEPPKPEDGDPAATTASATTTRQRSRSRSPSPSPNDLSLMVDSSHENMKEM</sequence>
<feature type="compositionally biased region" description="Basic and acidic residues" evidence="1">
    <location>
        <begin position="252"/>
        <end position="268"/>
    </location>
</feature>
<dbReference type="EMBL" id="BFEA01000714">
    <property type="protein sequence ID" value="GBG89064.1"/>
    <property type="molecule type" value="Genomic_DNA"/>
</dbReference>
<feature type="compositionally biased region" description="Acidic residues" evidence="1">
    <location>
        <begin position="182"/>
        <end position="197"/>
    </location>
</feature>
<accession>A0A388M3B4</accession>
<name>A0A388M3B4_CHABU</name>
<dbReference type="AlphaFoldDB" id="A0A388M3B4"/>
<evidence type="ECO:0000313" key="2">
    <source>
        <dbReference type="EMBL" id="GBG89064.1"/>
    </source>
</evidence>
<proteinExistence type="predicted"/>
<gene>
    <name evidence="2" type="ORF">CBR_g48775</name>
</gene>
<feature type="region of interest" description="Disordered" evidence="1">
    <location>
        <begin position="182"/>
        <end position="335"/>
    </location>
</feature>
<evidence type="ECO:0000256" key="1">
    <source>
        <dbReference type="SAM" id="MobiDB-lite"/>
    </source>
</evidence>
<organism evidence="2 3">
    <name type="scientific">Chara braunii</name>
    <name type="common">Braun's stonewort</name>
    <dbReference type="NCBI Taxonomy" id="69332"/>
    <lineage>
        <taxon>Eukaryota</taxon>
        <taxon>Viridiplantae</taxon>
        <taxon>Streptophyta</taxon>
        <taxon>Charophyceae</taxon>
        <taxon>Charales</taxon>
        <taxon>Characeae</taxon>
        <taxon>Chara</taxon>
    </lineage>
</organism>
<protein>
    <submittedName>
        <fullName evidence="2">Uncharacterized protein</fullName>
    </submittedName>
</protein>
<reference evidence="2 3" key="1">
    <citation type="journal article" date="2018" name="Cell">
        <title>The Chara Genome: Secondary Complexity and Implications for Plant Terrestrialization.</title>
        <authorList>
            <person name="Nishiyama T."/>
            <person name="Sakayama H."/>
            <person name="Vries J.D."/>
            <person name="Buschmann H."/>
            <person name="Saint-Marcoux D."/>
            <person name="Ullrich K.K."/>
            <person name="Haas F.B."/>
            <person name="Vanderstraeten L."/>
            <person name="Becker D."/>
            <person name="Lang D."/>
            <person name="Vosolsobe S."/>
            <person name="Rombauts S."/>
            <person name="Wilhelmsson P.K.I."/>
            <person name="Janitza P."/>
            <person name="Kern R."/>
            <person name="Heyl A."/>
            <person name="Rumpler F."/>
            <person name="Villalobos L.I.A.C."/>
            <person name="Clay J.M."/>
            <person name="Skokan R."/>
            <person name="Toyoda A."/>
            <person name="Suzuki Y."/>
            <person name="Kagoshima H."/>
            <person name="Schijlen E."/>
            <person name="Tajeshwar N."/>
            <person name="Catarino B."/>
            <person name="Hetherington A.J."/>
            <person name="Saltykova A."/>
            <person name="Bonnot C."/>
            <person name="Breuninger H."/>
            <person name="Symeonidi A."/>
            <person name="Radhakrishnan G.V."/>
            <person name="Van Nieuwerburgh F."/>
            <person name="Deforce D."/>
            <person name="Chang C."/>
            <person name="Karol K.G."/>
            <person name="Hedrich R."/>
            <person name="Ulvskov P."/>
            <person name="Glockner G."/>
            <person name="Delwiche C.F."/>
            <person name="Petrasek J."/>
            <person name="Van de Peer Y."/>
            <person name="Friml J."/>
            <person name="Beilby M."/>
            <person name="Dolan L."/>
            <person name="Kohara Y."/>
            <person name="Sugano S."/>
            <person name="Fujiyama A."/>
            <person name="Delaux P.-M."/>
            <person name="Quint M."/>
            <person name="TheiBen G."/>
            <person name="Hagemann M."/>
            <person name="Harholt J."/>
            <person name="Dunand C."/>
            <person name="Zachgo S."/>
            <person name="Langdale J."/>
            <person name="Maumus F."/>
            <person name="Straeten D.V.D."/>
            <person name="Gould S.B."/>
            <person name="Rensing S.A."/>
        </authorList>
    </citation>
    <scope>NUCLEOTIDE SEQUENCE [LARGE SCALE GENOMIC DNA]</scope>
    <source>
        <strain evidence="2 3">S276</strain>
    </source>
</reference>
<dbReference type="Gramene" id="GBG89064">
    <property type="protein sequence ID" value="GBG89064"/>
    <property type="gene ID" value="CBR_g48775"/>
</dbReference>
<comment type="caution">
    <text evidence="2">The sequence shown here is derived from an EMBL/GenBank/DDBJ whole genome shotgun (WGS) entry which is preliminary data.</text>
</comment>
<dbReference type="STRING" id="69332.A0A388M3B4"/>
<dbReference type="Proteomes" id="UP000265515">
    <property type="component" value="Unassembled WGS sequence"/>
</dbReference>
<feature type="compositionally biased region" description="Basic and acidic residues" evidence="1">
    <location>
        <begin position="198"/>
        <end position="209"/>
    </location>
</feature>
<feature type="compositionally biased region" description="Acidic residues" evidence="1">
    <location>
        <begin position="210"/>
        <end position="251"/>
    </location>
</feature>
<feature type="compositionally biased region" description="Low complexity" evidence="1">
    <location>
        <begin position="295"/>
        <end position="306"/>
    </location>
</feature>
<feature type="compositionally biased region" description="Basic and acidic residues" evidence="1">
    <location>
        <begin position="281"/>
        <end position="292"/>
    </location>
</feature>
<keyword evidence="3" id="KW-1185">Reference proteome</keyword>